<dbReference type="OrthoDB" id="10590370at2759"/>
<dbReference type="Pfam" id="PF00638">
    <property type="entry name" value="Ran_BP1"/>
    <property type="match status" value="1"/>
</dbReference>
<feature type="region of interest" description="Disordered" evidence="1">
    <location>
        <begin position="1"/>
        <end position="113"/>
    </location>
</feature>
<dbReference type="SMART" id="SM00160">
    <property type="entry name" value="RanBD"/>
    <property type="match status" value="1"/>
</dbReference>
<evidence type="ECO:0000256" key="1">
    <source>
        <dbReference type="SAM" id="MobiDB-lite"/>
    </source>
</evidence>
<dbReference type="Proteomes" id="UP000078348">
    <property type="component" value="Unassembled WGS sequence"/>
</dbReference>
<dbReference type="InterPro" id="IPR045255">
    <property type="entry name" value="RanBP1-like"/>
</dbReference>
<evidence type="ECO:0000259" key="2">
    <source>
        <dbReference type="PROSITE" id="PS50196"/>
    </source>
</evidence>
<feature type="compositionally biased region" description="Basic and acidic residues" evidence="1">
    <location>
        <begin position="92"/>
        <end position="110"/>
    </location>
</feature>
<reference evidence="3 4" key="1">
    <citation type="submission" date="2016-05" db="EMBL/GenBank/DDBJ databases">
        <title>Nuclear genome of Blastocystis sp. subtype 1 NandII.</title>
        <authorList>
            <person name="Gentekaki E."/>
            <person name="Curtis B."/>
            <person name="Stairs C."/>
            <person name="Eme L."/>
            <person name="Herman E."/>
            <person name="Klimes V."/>
            <person name="Arias M.C."/>
            <person name="Elias M."/>
            <person name="Hilliou F."/>
            <person name="Klute M."/>
            <person name="Malik S.-B."/>
            <person name="Pightling A."/>
            <person name="Rachubinski R."/>
            <person name="Salas D."/>
            <person name="Schlacht A."/>
            <person name="Suga H."/>
            <person name="Archibald J."/>
            <person name="Ball S.G."/>
            <person name="Clark G."/>
            <person name="Dacks J."/>
            <person name="Van Der Giezen M."/>
            <person name="Tsaousis A."/>
            <person name="Roger A."/>
        </authorList>
    </citation>
    <scope>NUCLEOTIDE SEQUENCE [LARGE SCALE GENOMIC DNA]</scope>
    <source>
        <strain evidence="4">ATCC 50177 / NandII</strain>
    </source>
</reference>
<comment type="caution">
    <text evidence="3">The sequence shown here is derived from an EMBL/GenBank/DDBJ whole genome shotgun (WGS) entry which is preliminary data.</text>
</comment>
<dbReference type="Gene3D" id="2.30.29.30">
    <property type="entry name" value="Pleckstrin-homology domain (PH domain)/Phosphotyrosine-binding domain (PTB)"/>
    <property type="match status" value="1"/>
</dbReference>
<feature type="domain" description="RanBD1" evidence="2">
    <location>
        <begin position="95"/>
        <end position="231"/>
    </location>
</feature>
<dbReference type="SUPFAM" id="SSF50729">
    <property type="entry name" value="PH domain-like"/>
    <property type="match status" value="1"/>
</dbReference>
<sequence>MKRQAEASSQSPKEKGDVPDGASPDSKEIPDKKPRLIQWGSKALSSGINTSSFSSSSLFSTATKTETETPKNEKPVKPVLKWGTGKSSLLEHAGEKKEPIAVPSPKKEEEEKAPEDVVFQMRVKVFVLEEKEYKSRGKGVLRIVKFMENDAPKYQIVMRREGEEGGLGTVLVLNSLLYANTPVKDMGDGYLLITLPETKDTLVSYLVKPVDAKKFDELKEGIERVVKSIAV</sequence>
<dbReference type="PANTHER" id="PTHR23138">
    <property type="entry name" value="RAN BINDING PROTEIN"/>
    <property type="match status" value="1"/>
</dbReference>
<keyword evidence="4" id="KW-1185">Reference proteome</keyword>
<accession>A0A196S6C1</accession>
<dbReference type="PROSITE" id="PS50196">
    <property type="entry name" value="RANBD1"/>
    <property type="match status" value="1"/>
</dbReference>
<gene>
    <name evidence="3" type="ORF">AV274_5695</name>
</gene>
<feature type="compositionally biased region" description="Basic and acidic residues" evidence="1">
    <location>
        <begin position="25"/>
        <end position="34"/>
    </location>
</feature>
<proteinExistence type="predicted"/>
<evidence type="ECO:0000313" key="3">
    <source>
        <dbReference type="EMBL" id="OAO12598.1"/>
    </source>
</evidence>
<dbReference type="STRING" id="478820.A0A196S6C1"/>
<organism evidence="3 4">
    <name type="scientific">Blastocystis sp. subtype 1 (strain ATCC 50177 / NandII)</name>
    <dbReference type="NCBI Taxonomy" id="478820"/>
    <lineage>
        <taxon>Eukaryota</taxon>
        <taxon>Sar</taxon>
        <taxon>Stramenopiles</taxon>
        <taxon>Bigyra</taxon>
        <taxon>Opalozoa</taxon>
        <taxon>Opalinata</taxon>
        <taxon>Blastocystidae</taxon>
        <taxon>Blastocystis</taxon>
    </lineage>
</organism>
<dbReference type="InterPro" id="IPR000156">
    <property type="entry name" value="Ran_bind_dom"/>
</dbReference>
<dbReference type="EMBL" id="LXWW01000531">
    <property type="protein sequence ID" value="OAO12598.1"/>
    <property type="molecule type" value="Genomic_DNA"/>
</dbReference>
<feature type="compositionally biased region" description="Polar residues" evidence="1">
    <location>
        <begin position="1"/>
        <end position="11"/>
    </location>
</feature>
<evidence type="ECO:0000313" key="4">
    <source>
        <dbReference type="Proteomes" id="UP000078348"/>
    </source>
</evidence>
<feature type="compositionally biased region" description="Low complexity" evidence="1">
    <location>
        <begin position="44"/>
        <end position="64"/>
    </location>
</feature>
<feature type="compositionally biased region" description="Basic and acidic residues" evidence="1">
    <location>
        <begin position="65"/>
        <end position="76"/>
    </location>
</feature>
<protein>
    <recommendedName>
        <fullName evidence="2">RanBD1 domain-containing protein</fullName>
    </recommendedName>
</protein>
<name>A0A196S6C1_BLAHN</name>
<dbReference type="InterPro" id="IPR011993">
    <property type="entry name" value="PH-like_dom_sf"/>
</dbReference>
<dbReference type="PANTHER" id="PTHR23138:SF141">
    <property type="entry name" value="NUCLEAR PORE COMPLEX PROTEIN NUP50"/>
    <property type="match status" value="1"/>
</dbReference>
<dbReference type="AlphaFoldDB" id="A0A196S6C1"/>